<accession>A0A2A6B386</accession>
<keyword evidence="2" id="KW-1185">Reference proteome</keyword>
<proteinExistence type="predicted"/>
<dbReference type="EnsemblMetazoa" id="PPA46260.1">
    <property type="protein sequence ID" value="PPA46260.1"/>
    <property type="gene ID" value="WBGene00284629"/>
</dbReference>
<dbReference type="Proteomes" id="UP000005239">
    <property type="component" value="Unassembled WGS sequence"/>
</dbReference>
<accession>A0A8R1V6Z9</accession>
<sequence>MIELVETNPATGTPLAYPTDGEVTCVNGVWMASDGVSALNVQLNPPVRLACSLKDPSEAETTRRGGWFPKCLAAFSTCEARRDA</sequence>
<name>A0A2A6B386_PRIPA</name>
<gene>
    <name evidence="1" type="primary">WBGene00284629</name>
</gene>
<organism evidence="1 2">
    <name type="scientific">Pristionchus pacificus</name>
    <name type="common">Parasitic nematode worm</name>
    <dbReference type="NCBI Taxonomy" id="54126"/>
    <lineage>
        <taxon>Eukaryota</taxon>
        <taxon>Metazoa</taxon>
        <taxon>Ecdysozoa</taxon>
        <taxon>Nematoda</taxon>
        <taxon>Chromadorea</taxon>
        <taxon>Rhabditida</taxon>
        <taxon>Rhabditina</taxon>
        <taxon>Diplogasteromorpha</taxon>
        <taxon>Diplogasteroidea</taxon>
        <taxon>Neodiplogasteridae</taxon>
        <taxon>Pristionchus</taxon>
    </lineage>
</organism>
<evidence type="ECO:0000313" key="2">
    <source>
        <dbReference type="Proteomes" id="UP000005239"/>
    </source>
</evidence>
<reference evidence="1" key="2">
    <citation type="submission" date="2022-06" db="UniProtKB">
        <authorList>
            <consortium name="EnsemblMetazoa"/>
        </authorList>
    </citation>
    <scope>IDENTIFICATION</scope>
    <source>
        <strain evidence="1">PS312</strain>
    </source>
</reference>
<dbReference type="AlphaFoldDB" id="A0A2A6B386"/>
<protein>
    <submittedName>
        <fullName evidence="1">Uncharacterized protein</fullName>
    </submittedName>
</protein>
<evidence type="ECO:0000313" key="1">
    <source>
        <dbReference type="EnsemblMetazoa" id="PPA46260.1"/>
    </source>
</evidence>
<reference evidence="2" key="1">
    <citation type="journal article" date="2008" name="Nat. Genet.">
        <title>The Pristionchus pacificus genome provides a unique perspective on nematode lifestyle and parasitism.</title>
        <authorList>
            <person name="Dieterich C."/>
            <person name="Clifton S.W."/>
            <person name="Schuster L.N."/>
            <person name="Chinwalla A."/>
            <person name="Delehaunty K."/>
            <person name="Dinkelacker I."/>
            <person name="Fulton L."/>
            <person name="Fulton R."/>
            <person name="Godfrey J."/>
            <person name="Minx P."/>
            <person name="Mitreva M."/>
            <person name="Roeseler W."/>
            <person name="Tian H."/>
            <person name="Witte H."/>
            <person name="Yang S.P."/>
            <person name="Wilson R.K."/>
            <person name="Sommer R.J."/>
        </authorList>
    </citation>
    <scope>NUCLEOTIDE SEQUENCE [LARGE SCALE GENOMIC DNA]</scope>
    <source>
        <strain evidence="2">PS312</strain>
    </source>
</reference>